<dbReference type="GO" id="GO:0006355">
    <property type="term" value="P:regulation of DNA-templated transcription"/>
    <property type="evidence" value="ECO:0007669"/>
    <property type="project" value="InterPro"/>
</dbReference>
<evidence type="ECO:0000256" key="3">
    <source>
        <dbReference type="RuleBase" id="RU004409"/>
    </source>
</evidence>
<comment type="similarity">
    <text evidence="3">Belongs to the Rsd/AlgQ family.</text>
</comment>
<dbReference type="KEGG" id="cza:CYCME_0512"/>
<evidence type="ECO:0000313" key="5">
    <source>
        <dbReference type="Proteomes" id="UP000015380"/>
    </source>
</evidence>
<dbReference type="eggNOG" id="COG3160">
    <property type="taxonomic scope" value="Bacteria"/>
</dbReference>
<keyword evidence="1 3" id="KW-0805">Transcription regulation</keyword>
<evidence type="ECO:0000256" key="1">
    <source>
        <dbReference type="ARBA" id="ARBA00023015"/>
    </source>
</evidence>
<dbReference type="AlphaFoldDB" id="S5TV02"/>
<keyword evidence="5" id="KW-1185">Reference proteome</keyword>
<protein>
    <submittedName>
        <fullName evidence="4">Regulator of sigma D</fullName>
    </submittedName>
</protein>
<evidence type="ECO:0000313" key="4">
    <source>
        <dbReference type="EMBL" id="AGS38853.1"/>
    </source>
</evidence>
<dbReference type="InterPro" id="IPR007448">
    <property type="entry name" value="Sigma70_reg_Rsd_AlgQ"/>
</dbReference>
<proteinExistence type="inferred from homology"/>
<dbReference type="PATRIC" id="fig|1198232.3.peg.519"/>
<dbReference type="Gene3D" id="1.20.120.1370">
    <property type="entry name" value="Regulator of RNA polymerase sigma(70) subunit, domain 4"/>
    <property type="match status" value="1"/>
</dbReference>
<dbReference type="HOGENOM" id="CLU_142729_0_0_6"/>
<dbReference type="EMBL" id="CP005996">
    <property type="protein sequence ID" value="AGS38853.1"/>
    <property type="molecule type" value="Genomic_DNA"/>
</dbReference>
<keyword evidence="2 3" id="KW-0804">Transcription</keyword>
<reference evidence="4 5" key="1">
    <citation type="submission" date="2013-05" db="EMBL/GenBank/DDBJ databases">
        <title>Between feast and famine: a lifestyle of most important marine PAH-degrading bacterium Cycloclasticus sp. 7ME.</title>
        <authorList>
            <person name="Yakimov M.M."/>
            <person name="Messina E."/>
            <person name="Genovese M."/>
            <person name="Denaro R."/>
            <person name="Crisafi F."/>
            <person name="Russo D."/>
            <person name="Cappello S."/>
            <person name="Santisi S."/>
            <person name="Smedile F."/>
            <person name="Golyshina O.V."/>
            <person name="Tran H."/>
            <person name="Pieper D.H."/>
            <person name="Golyshin P.N."/>
            <person name="Giuliano L."/>
        </authorList>
    </citation>
    <scope>NUCLEOTIDE SEQUENCE [LARGE SCALE GENOMIC DNA]</scope>
    <source>
        <strain evidence="4 5">78-ME</strain>
    </source>
</reference>
<name>S5TV02_9GAMM</name>
<sequence>MDRDMSNESMAQKKERTQTSGLIRELLEERKQVWSSYCAVSGIEEHKGQKPIEELLQDFCQLTVDYISLGHFGVYQRILAGNERRKSVLAAAERIYPSISKATETVLDFNDKYQTLTPAMILNELASDLSSVGENLANRIELEDQLIGEMLA</sequence>
<dbReference type="Pfam" id="PF04353">
    <property type="entry name" value="Rsd_AlgQ"/>
    <property type="match status" value="1"/>
</dbReference>
<dbReference type="Proteomes" id="UP000015380">
    <property type="component" value="Chromosome"/>
</dbReference>
<organism evidence="4 5">
    <name type="scientific">Cycloclasticus zancles 78-ME</name>
    <dbReference type="NCBI Taxonomy" id="1198232"/>
    <lineage>
        <taxon>Bacteria</taxon>
        <taxon>Pseudomonadati</taxon>
        <taxon>Pseudomonadota</taxon>
        <taxon>Gammaproteobacteria</taxon>
        <taxon>Thiotrichales</taxon>
        <taxon>Piscirickettsiaceae</taxon>
        <taxon>Cycloclasticus</taxon>
    </lineage>
</organism>
<gene>
    <name evidence="4" type="ORF">CYCME_0512</name>
</gene>
<evidence type="ECO:0000256" key="2">
    <source>
        <dbReference type="ARBA" id="ARBA00023163"/>
    </source>
</evidence>
<dbReference type="InterPro" id="IPR038309">
    <property type="entry name" value="Rsd/AlgQ_sf"/>
</dbReference>
<accession>S5TV02</accession>
<reference evidence="5" key="2">
    <citation type="journal article" date="2016" name="Environ. Microbiol. Rep.">
        <title>Analysis of defence systems and a conjugative IncP-1 plasmid in the marine polyaromatic hydrocarbons-degrading bacterium Cycloclasticus sp. 78-ME.</title>
        <authorList>
            <person name="Yakimov M.M."/>
            <person name="Crisafi F."/>
            <person name="Messina E."/>
            <person name="Smedile F."/>
            <person name="Lopatina A."/>
            <person name="Denaro R."/>
            <person name="Pieper D.H."/>
            <person name="Golyshin P.N."/>
            <person name="Giuliano L."/>
        </authorList>
    </citation>
    <scope>NUCLEOTIDE SEQUENCE [LARGE SCALE GENOMIC DNA]</scope>
    <source>
        <strain evidence="5">78-ME</strain>
    </source>
</reference>